<dbReference type="InterPro" id="IPR010090">
    <property type="entry name" value="Phage_tape_meas"/>
</dbReference>
<gene>
    <name evidence="4" type="ORF">NCTC11460_02155</name>
</gene>
<dbReference type="RefSeq" id="WP_074762968.1">
    <property type="nucleotide sequence ID" value="NZ_FOVA01000007.1"/>
</dbReference>
<dbReference type="EMBL" id="UGTB01000004">
    <property type="protein sequence ID" value="SUB62147.1"/>
    <property type="molecule type" value="Genomic_DNA"/>
</dbReference>
<protein>
    <submittedName>
        <fullName evidence="4">Phage tail tape measure protein, TP901 family, core region</fullName>
    </submittedName>
</protein>
<dbReference type="SUPFAM" id="SSF103657">
    <property type="entry name" value="BAR/IMD domain-like"/>
    <property type="match status" value="1"/>
</dbReference>
<dbReference type="InterPro" id="IPR027267">
    <property type="entry name" value="AH/BAR_dom_sf"/>
</dbReference>
<keyword evidence="1" id="KW-0175">Coiled coil</keyword>
<feature type="coiled-coil region" evidence="1">
    <location>
        <begin position="2175"/>
        <end position="2213"/>
    </location>
</feature>
<feature type="region of interest" description="Disordered" evidence="2">
    <location>
        <begin position="790"/>
        <end position="810"/>
    </location>
</feature>
<evidence type="ECO:0000313" key="4">
    <source>
        <dbReference type="EMBL" id="SUB62147.1"/>
    </source>
</evidence>
<dbReference type="NCBIfam" id="TIGR01760">
    <property type="entry name" value="tape_meas_TP901"/>
    <property type="match status" value="1"/>
</dbReference>
<evidence type="ECO:0000256" key="1">
    <source>
        <dbReference type="SAM" id="Coils"/>
    </source>
</evidence>
<organism evidence="4 5">
    <name type="scientific">Peptostreptococcus anaerobius</name>
    <dbReference type="NCBI Taxonomy" id="1261"/>
    <lineage>
        <taxon>Bacteria</taxon>
        <taxon>Bacillati</taxon>
        <taxon>Bacillota</taxon>
        <taxon>Clostridia</taxon>
        <taxon>Peptostreptococcales</taxon>
        <taxon>Peptostreptococcaceae</taxon>
        <taxon>Peptostreptococcus</taxon>
    </lineage>
</organism>
<feature type="coiled-coil region" evidence="1">
    <location>
        <begin position="2120"/>
        <end position="2147"/>
    </location>
</feature>
<feature type="coiled-coil region" evidence="1">
    <location>
        <begin position="2284"/>
        <end position="2314"/>
    </location>
</feature>
<reference evidence="4 5" key="1">
    <citation type="submission" date="2018-06" db="EMBL/GenBank/DDBJ databases">
        <authorList>
            <consortium name="Pathogen Informatics"/>
            <person name="Doyle S."/>
        </authorList>
    </citation>
    <scope>NUCLEOTIDE SEQUENCE [LARGE SCALE GENOMIC DNA]</scope>
    <source>
        <strain evidence="4 5">NCTC11460</strain>
    </source>
</reference>
<accession>A0A379CKS1</accession>
<feature type="coiled-coil region" evidence="1">
    <location>
        <begin position="93"/>
        <end position="120"/>
    </location>
</feature>
<feature type="domain" description="Phage tail tape measure protein" evidence="3">
    <location>
        <begin position="416"/>
        <end position="644"/>
    </location>
</feature>
<evidence type="ECO:0000259" key="3">
    <source>
        <dbReference type="Pfam" id="PF10145"/>
    </source>
</evidence>
<dbReference type="Pfam" id="PF10145">
    <property type="entry name" value="PhageMin_Tail"/>
    <property type="match status" value="1"/>
</dbReference>
<dbReference type="Proteomes" id="UP000255101">
    <property type="component" value="Unassembled WGS sequence"/>
</dbReference>
<feature type="coiled-coil region" evidence="1">
    <location>
        <begin position="2378"/>
        <end position="2521"/>
    </location>
</feature>
<name>A0A379CKS1_9FIRM</name>
<evidence type="ECO:0000313" key="5">
    <source>
        <dbReference type="Proteomes" id="UP000255101"/>
    </source>
</evidence>
<feature type="compositionally biased region" description="Basic and acidic residues" evidence="2">
    <location>
        <begin position="797"/>
        <end position="810"/>
    </location>
</feature>
<proteinExistence type="predicted"/>
<evidence type="ECO:0000256" key="2">
    <source>
        <dbReference type="SAM" id="MobiDB-lite"/>
    </source>
</evidence>
<sequence>MSEFKIASNLDLSTDEAKAKLKELEKGNIKKKLELDTGNINKNIQNQVKEREKYEKNSLGNLEKSKTKTLDNLHRKRLKQEAEYQRAVSDSAKKTASDKIKQTEKEIANESKKLSRLGKSYADYVKGINSGFKFDRNTKELAKGFAQAEKDVQKIKNTINSIENPLAKSFKNTAQNQSDSILKSIRKNTMSSDNLRNIERRSASLQNYVKNIGKLDKIERKVGSKYFKAKDNLDGFSNIITQDRAKKISRNLSNKFDSIKPTTVSGTTNTLKEFNAELGKTEVQTKGLKKLDNLTRRLSSFENNLKPKEINKYRKALVDLSKADNIGSGNYMGRLKALDTQMTVASRYRSSMDRFRNDFRSSFLGTSVGYLAGAALRRQIGTMVETYKGLDASMTNVKKVAKAADVRTKKQIKGIQDWAINTGKQVGMSSADIQNSLATSIQSGMGSMKSSMAVARKSMILANVGDMNKDEATKAVNTLVKAFGITPLAKIKRGIKGIVKETTQLDDALNKINYLGNNYAISSAGVAEAIQNGGSVLSNYGISYADSMGLITAANEPLQNPKKVGNGLKSIAINFAGMAASAKDGKLQLNKTAKALSEIAGINVYKDKAKGQLKNMVQLLDELHPKWNRLNDDQRAGLSEAIAGKHRANVFQALMGNYEQFKKIRKEFAQGDDFGSAEKENAKYVDSIAGKANKLKETMTSVATSLFSTDMAKSGLNGLIKFGEGLEKVIKWADKTNTTLPVLMAGMAGLKGVFGALKEPIKDYETLLYGDSKTKNQPIWERMSNYTKDKKKISSSTKKDTTKKRETTEKKNKLDFDNASIIDLSSKKHGKLNEKLKEGQIEQKKYSSSVEEGTRSHKKAHGIMLDVEKSTGNASKNLEKNSSKIKTTGLAFKELGKSFMGAIGTTLLSSAAVGATTLVLSKSIEYGAKLWDNFAHGVENAKNKALEHRDGLLQQSKSISENTAFVKQNAKEIDTIAQKQRQYSKMDTKSMTDDQIADMNRVNQMAQKLAEIFPNLVSGYDKNGNPLLSLTTSADKLGKRLEIAKKRQDELLRANNRTIQAKNATLMTQGEKVGVQGGVLKQIKDLSKGLEYRSIIDSRTGKSKNYNSKLSEIFGEHFKSAKSFAEGKRKFNQAYQSYEDSVNDKFQKWQGLVSKFDSANAQATSTALTELANKRGFSKLKDQNKEAISELGSMMQWGLSKNLNGDINDLIRVGNKLSPDKISAFSRELQKLNDVYKLDKDYKSYSKGIDEIANKLSKASGGSAKAWADKLRDVNRGYQSLEEKREIDFMRKHGAKPSDIEYGTDSQRVYADKIQQRYRGIKESIDGIMKAQSRGDVLSNWEQMANNEALPNNIKNIAKGLYENQNAGQAAQSGMFKYLNSLENFDFSSANAQKNLKNFEDGLRSLKKGGEDITLPTGEIMSNAEAWALWGDKTKSAAKSIEDFKNIDKLQAHLENVDNFYKDKKIEIPIEVKMKLADSDLTDRQLNEMENQIKEMKLNGEQSNDFRKTSADYWKISKDKNDFWEKYSKSSSGLRDALENGSDEIVSRMSKINPVAKEISDNFSKLSDNAKSFANSIQSNTDWDAWMRKFGSLNSGLQGVINKHPLDIEGMSTAEKLYNTGKDLGMDSNKITKTIDFILNQEGVSGLKEIEGMINSIPDNTTKSLVFNAVGGEHGAEVINTLNMLNASIPDETTKNIIINAIANTDAFKNGQIQTIQDLVNALPPEIRSVISVDYDNGKITLAKEDIDSLPDKKVNVNVSANTNKAKNDVNKLGDGKPIKKDVQANTDGAKSKIDGLSAGSPIEIPMHLKPINNPMSTFFNTSLPSMDIGAKFKFNTPKLPELPKMKNVKIDIKASLGNALSVIQRVKGAIQGIPPSKNTNLKGNDGISAIARLAASAVRSIPGSKNVTLRALDYASGVIRSALATLNSFGGARTASVSVVKNVMVKTISSMLSGLKPKKGNRISGTYLDWNSKYNRSSNNILGLSLPAPRNTQLNPLMTSTPAVAGTTSVGGVVSSVSSFASPMAAGSSPKKKIIADYIGDAESFKIRELEGYAYRGISTIHKLTFSVKELNDAFKENADILYSFDRALTRVDQAVKKIDLHLSRARGATKEAFLKLQSDQLREGIRRAEAKEKALIQERGNLRNTLRKDKVSFAHDGTIQNKLQKELEWKKKIEGINKKLEKSKDKNKKKLEDEKKAYEDKIRMIERYTKNSDELSDIDYKKSEYKYKIENNNDERHKLRIEAWNENFDAVSKLMDNRIKGINDKLNLLGIRLKYAFNTDRLSILKQEVAEYENMKNALESNISTLKNLQGNLQSKLKDYGFTFSSDGEITNYQERINQLKDQSTLYNEIKGLANNYFDIIKNKLPNATKEWEEHNSKIKDANKQLLEDTKNIEDKIISMLKKSTEDRIKDIEKEVDARKKLIDKRKEEYTLARKEADYQDDIAEKMKELEKLRKKLNIYSRDTSQSGQKKFQKLQEEYDRKQKDFNKTVERHTDDIVLKGYDDESKRLDDRVKQQKDEDEKSTNENDLRRKALEAIARGTIEVNGNIIDLKKALIDYMNKHEGGLGVMGAFEKAEMLAKLASAKNVSVNYSNILSAIGIPTDLNTGFIQNEKFRELAKSKDKNNITQNIGSLVTINGNLSEAYLSEMLKIVQEEIRKNNKNIVGNVG</sequence>